<dbReference type="CDD" id="cd22157">
    <property type="entry name" value="F-box_AtFBW1-like"/>
    <property type="match status" value="1"/>
</dbReference>
<dbReference type="SUPFAM" id="SSF81383">
    <property type="entry name" value="F-box domain"/>
    <property type="match status" value="1"/>
</dbReference>
<dbReference type="PANTHER" id="PTHR31672:SF13">
    <property type="entry name" value="F-BOX PROTEIN CPR30-LIKE"/>
    <property type="match status" value="1"/>
</dbReference>
<dbReference type="GeneID" id="127148990"/>
<dbReference type="Pfam" id="PF07734">
    <property type="entry name" value="FBA_1"/>
    <property type="match status" value="1"/>
</dbReference>
<name>A0ABM3KNM8_CUCME</name>
<proteinExistence type="predicted"/>
<dbReference type="RefSeq" id="XP_050939387.1">
    <property type="nucleotide sequence ID" value="XM_051083430.1"/>
</dbReference>
<dbReference type="InterPro" id="IPR011043">
    <property type="entry name" value="Gal_Oxase/kelch_b-propeller"/>
</dbReference>
<dbReference type="InterPro" id="IPR036047">
    <property type="entry name" value="F-box-like_dom_sf"/>
</dbReference>
<keyword evidence="2" id="KW-1185">Reference proteome</keyword>
<dbReference type="Pfam" id="PF00646">
    <property type="entry name" value="F-box"/>
    <property type="match status" value="1"/>
</dbReference>
<dbReference type="SUPFAM" id="SSF50965">
    <property type="entry name" value="Galactose oxidase, central domain"/>
    <property type="match status" value="1"/>
</dbReference>
<reference evidence="3" key="1">
    <citation type="submission" date="2025-08" db="UniProtKB">
        <authorList>
            <consortium name="RefSeq"/>
        </authorList>
    </citation>
    <scope>IDENTIFICATION</scope>
    <source>
        <tissue evidence="3">Stem</tissue>
    </source>
</reference>
<dbReference type="InterPro" id="IPR006527">
    <property type="entry name" value="F-box-assoc_dom_typ1"/>
</dbReference>
<dbReference type="InterPro" id="IPR017451">
    <property type="entry name" value="F-box-assoc_interact_dom"/>
</dbReference>
<evidence type="ECO:0000313" key="2">
    <source>
        <dbReference type="Proteomes" id="UP001652600"/>
    </source>
</evidence>
<evidence type="ECO:0000313" key="3">
    <source>
        <dbReference type="RefSeq" id="XP_050939387.1"/>
    </source>
</evidence>
<dbReference type="Proteomes" id="UP001652600">
    <property type="component" value="Chromosome 4"/>
</dbReference>
<organism evidence="2 3">
    <name type="scientific">Cucumis melo</name>
    <name type="common">Muskmelon</name>
    <dbReference type="NCBI Taxonomy" id="3656"/>
    <lineage>
        <taxon>Eukaryota</taxon>
        <taxon>Viridiplantae</taxon>
        <taxon>Streptophyta</taxon>
        <taxon>Embryophyta</taxon>
        <taxon>Tracheophyta</taxon>
        <taxon>Spermatophyta</taxon>
        <taxon>Magnoliopsida</taxon>
        <taxon>eudicotyledons</taxon>
        <taxon>Gunneridae</taxon>
        <taxon>Pentapetalae</taxon>
        <taxon>rosids</taxon>
        <taxon>fabids</taxon>
        <taxon>Cucurbitales</taxon>
        <taxon>Cucurbitaceae</taxon>
        <taxon>Benincaseae</taxon>
        <taxon>Cucumis</taxon>
    </lineage>
</organism>
<dbReference type="InterPro" id="IPR001810">
    <property type="entry name" value="F-box_dom"/>
</dbReference>
<accession>A0ABM3KNM8</accession>
<dbReference type="PANTHER" id="PTHR31672">
    <property type="entry name" value="BNACNNG10540D PROTEIN"/>
    <property type="match status" value="1"/>
</dbReference>
<dbReference type="NCBIfam" id="TIGR01640">
    <property type="entry name" value="F_box_assoc_1"/>
    <property type="match status" value="1"/>
</dbReference>
<dbReference type="Gene3D" id="1.20.1280.50">
    <property type="match status" value="1"/>
</dbReference>
<dbReference type="SMART" id="SM00256">
    <property type="entry name" value="FBOX"/>
    <property type="match status" value="1"/>
</dbReference>
<evidence type="ECO:0000259" key="1">
    <source>
        <dbReference type="SMART" id="SM00256"/>
    </source>
</evidence>
<sequence length="471" mass="53710">MAHSQQINSILKKKGQRQINLYCSVPPPFSVVLGSSPSFFIKDINSLAILRRSSFSTTATSSGRVSLIVFLVSLLIHQSLSAVRSHHTGERDTVIEILSKLPPESLLRFKSVCKSWYALIDNPKFVTKHLLNSFSHKHVLIKRALTNSSREQELVFSILKFSFDRSLSIMNINLPFQEIDPLLEICGHSHGLVCLTDCDDAFLVNPMTKQSRKLPPSILIFRTGSYDPYSYSAVPFSIGFGYDAKSNDFKVVRIVSFRGYSTMVMCPHMRVEIYDLSKDKWREIEAPPFCGDAHCTPHFDMYHEGTFYFWGHGESSIFEADHIVTFDMSQEVFSKISVPESYDDKKHKTSLGVLNRSMVLFVYPFESNEKNIDIWEMEKNESSVVSWSKLLTIDPTLGIEHPLLFVSSEELLMESSEGHVIMYNTKTHRFKKLPIEGEVTYTKPNRFEATDLFIKSLVSVEGGRDMINYAF</sequence>
<protein>
    <submittedName>
        <fullName evidence="3">F-box/kelch-repeat protein At3g23880-like</fullName>
    </submittedName>
</protein>
<dbReference type="InterPro" id="IPR050796">
    <property type="entry name" value="SCF_F-box_component"/>
</dbReference>
<feature type="domain" description="F-box" evidence="1">
    <location>
        <begin position="89"/>
        <end position="129"/>
    </location>
</feature>
<gene>
    <name evidence="3" type="primary">LOC127148990</name>
</gene>